<dbReference type="PANTHER" id="PTHR32305:SF15">
    <property type="entry name" value="PROTEIN RHSA-RELATED"/>
    <property type="match status" value="1"/>
</dbReference>
<protein>
    <recommendedName>
        <fullName evidence="4">RHS repeat-associated core domain-containing protein</fullName>
    </recommendedName>
</protein>
<feature type="compositionally biased region" description="Polar residues" evidence="1">
    <location>
        <begin position="491"/>
        <end position="504"/>
    </location>
</feature>
<evidence type="ECO:0008006" key="4">
    <source>
        <dbReference type="Google" id="ProtNLM"/>
    </source>
</evidence>
<evidence type="ECO:0000256" key="1">
    <source>
        <dbReference type="SAM" id="MobiDB-lite"/>
    </source>
</evidence>
<sequence>MGNVRLSYTGTPQVVVDANFSSSTEGFTAKGLSGATYSAQIQYGELVVTAKEEYGGVRRNLATNATVGDVYEIRLIVDQGTTDVVRLFMSEGGDPNTPEWQEYLIQNLEPGIQEIDFTYVVTETGNLSLNLDKTPDSSLLNVETNFKILEAEIEKVNFEILEENSYYAFGMKHEGYNVVNATDPALKYKYNGKELQDEMGLGWYDYQARNYDPALGRWFNVDPLAETSRRYSPYTYALDNPIYFIDPDGMEAESSSVDMEVEYDMGYGRKATATSSISKVGGTGVLKNDDKDDIILRAKNASTGNMEDIYIIKSDLIDVTIESEDIVVTSGHDPISNRQNPFTPIVDYSKQVDQIVQCLTALFGTPDAYIVNFAGELVGGGGMSASTTVAIINRGKDAGGIFLYTPTAPVAGVGLSVGIGFEVGVLYSTGSSSNFSRNSVEGLSVNIGGGYGPVNASGSMGIKSLINWTLTSFTFTSGTGTSLRSGGSASISETKLQTTLRKPD</sequence>
<dbReference type="PANTHER" id="PTHR32305">
    <property type="match status" value="1"/>
</dbReference>
<proteinExistence type="predicted"/>
<feature type="compositionally biased region" description="Low complexity" evidence="1">
    <location>
        <begin position="480"/>
        <end position="490"/>
    </location>
</feature>
<keyword evidence="3" id="KW-1185">Reference proteome</keyword>
<evidence type="ECO:0000313" key="3">
    <source>
        <dbReference type="Proteomes" id="UP000615760"/>
    </source>
</evidence>
<dbReference type="Gene3D" id="2.180.10.10">
    <property type="entry name" value="RHS repeat-associated core"/>
    <property type="match status" value="1"/>
</dbReference>
<accession>A0ABQ1JJT4</accession>
<dbReference type="InterPro" id="IPR050708">
    <property type="entry name" value="T6SS_VgrG/RHS"/>
</dbReference>
<evidence type="ECO:0000313" key="2">
    <source>
        <dbReference type="EMBL" id="GGB70245.1"/>
    </source>
</evidence>
<dbReference type="NCBIfam" id="TIGR03696">
    <property type="entry name" value="Rhs_assc_core"/>
    <property type="match status" value="1"/>
</dbReference>
<dbReference type="InterPro" id="IPR022385">
    <property type="entry name" value="Rhs_assc_core"/>
</dbReference>
<dbReference type="EMBL" id="BMJE01000002">
    <property type="protein sequence ID" value="GGB70245.1"/>
    <property type="molecule type" value="Genomic_DNA"/>
</dbReference>
<feature type="region of interest" description="Disordered" evidence="1">
    <location>
        <begin position="480"/>
        <end position="504"/>
    </location>
</feature>
<reference evidence="3" key="1">
    <citation type="journal article" date="2019" name="Int. J. Syst. Evol. Microbiol.">
        <title>The Global Catalogue of Microorganisms (GCM) 10K type strain sequencing project: providing services to taxonomists for standard genome sequencing and annotation.</title>
        <authorList>
            <consortium name="The Broad Institute Genomics Platform"/>
            <consortium name="The Broad Institute Genome Sequencing Center for Infectious Disease"/>
            <person name="Wu L."/>
            <person name="Ma J."/>
        </authorList>
    </citation>
    <scope>NUCLEOTIDE SEQUENCE [LARGE SCALE GENOMIC DNA]</scope>
    <source>
        <strain evidence="3">CGMCC 1.15461</strain>
    </source>
</reference>
<organism evidence="2 3">
    <name type="scientific">Flavobacterium suaedae</name>
    <dbReference type="NCBI Taxonomy" id="1767027"/>
    <lineage>
        <taxon>Bacteria</taxon>
        <taxon>Pseudomonadati</taxon>
        <taxon>Bacteroidota</taxon>
        <taxon>Flavobacteriia</taxon>
        <taxon>Flavobacteriales</taxon>
        <taxon>Flavobacteriaceae</taxon>
        <taxon>Flavobacterium</taxon>
    </lineage>
</organism>
<gene>
    <name evidence="2" type="ORF">GCM10007424_07730</name>
</gene>
<name>A0ABQ1JJT4_9FLAO</name>
<comment type="caution">
    <text evidence="2">The sequence shown here is derived from an EMBL/GenBank/DDBJ whole genome shotgun (WGS) entry which is preliminary data.</text>
</comment>
<dbReference type="Proteomes" id="UP000615760">
    <property type="component" value="Unassembled WGS sequence"/>
</dbReference>
<dbReference type="RefSeq" id="WP_308421025.1">
    <property type="nucleotide sequence ID" value="NZ_BMJE01000002.1"/>
</dbReference>